<feature type="compositionally biased region" description="Polar residues" evidence="9">
    <location>
        <begin position="428"/>
        <end position="440"/>
    </location>
</feature>
<dbReference type="Pfam" id="PF00176">
    <property type="entry name" value="SNF2-rel_dom"/>
    <property type="match status" value="1"/>
</dbReference>
<reference evidence="12" key="1">
    <citation type="submission" date="2022-01" db="EMBL/GenBank/DDBJ databases">
        <authorList>
            <person name="King R."/>
        </authorList>
    </citation>
    <scope>NUCLEOTIDE SEQUENCE</scope>
</reference>
<evidence type="ECO:0000256" key="1">
    <source>
        <dbReference type="ARBA" id="ARBA00004123"/>
    </source>
</evidence>
<evidence type="ECO:0000256" key="7">
    <source>
        <dbReference type="ARBA" id="ARBA00023125"/>
    </source>
</evidence>
<evidence type="ECO:0000313" key="13">
    <source>
        <dbReference type="Proteomes" id="UP001153636"/>
    </source>
</evidence>
<feature type="compositionally biased region" description="Basic and acidic residues" evidence="9">
    <location>
        <begin position="1213"/>
        <end position="1238"/>
    </location>
</feature>
<dbReference type="Proteomes" id="UP001153636">
    <property type="component" value="Chromosome 5"/>
</dbReference>
<dbReference type="SUPFAM" id="SSF52540">
    <property type="entry name" value="P-loop containing nucleoside triphosphate hydrolases"/>
    <property type="match status" value="2"/>
</dbReference>
<dbReference type="InterPro" id="IPR049730">
    <property type="entry name" value="SNF2/RAD54-like_C"/>
</dbReference>
<dbReference type="InterPro" id="IPR027417">
    <property type="entry name" value="P-loop_NTPase"/>
</dbReference>
<feature type="region of interest" description="Disordered" evidence="9">
    <location>
        <begin position="2051"/>
        <end position="2162"/>
    </location>
</feature>
<dbReference type="PANTHER" id="PTHR45797">
    <property type="entry name" value="RAD54-LIKE"/>
    <property type="match status" value="1"/>
</dbReference>
<feature type="compositionally biased region" description="Acidic residues" evidence="9">
    <location>
        <begin position="982"/>
        <end position="994"/>
    </location>
</feature>
<protein>
    <recommendedName>
        <fullName evidence="14">Transcriptional regulator ATRX</fullName>
    </recommendedName>
</protein>
<organism evidence="12 13">
    <name type="scientific">Psylliodes chrysocephalus</name>
    <dbReference type="NCBI Taxonomy" id="3402493"/>
    <lineage>
        <taxon>Eukaryota</taxon>
        <taxon>Metazoa</taxon>
        <taxon>Ecdysozoa</taxon>
        <taxon>Arthropoda</taxon>
        <taxon>Hexapoda</taxon>
        <taxon>Insecta</taxon>
        <taxon>Pterygota</taxon>
        <taxon>Neoptera</taxon>
        <taxon>Endopterygota</taxon>
        <taxon>Coleoptera</taxon>
        <taxon>Polyphaga</taxon>
        <taxon>Cucujiformia</taxon>
        <taxon>Chrysomeloidea</taxon>
        <taxon>Chrysomelidae</taxon>
        <taxon>Galerucinae</taxon>
        <taxon>Alticini</taxon>
        <taxon>Psylliodes</taxon>
    </lineage>
</organism>
<dbReference type="InterPro" id="IPR014001">
    <property type="entry name" value="Helicase_ATP-bd"/>
</dbReference>
<feature type="region of interest" description="Disordered" evidence="9">
    <location>
        <begin position="814"/>
        <end position="846"/>
    </location>
</feature>
<dbReference type="Pfam" id="PF00271">
    <property type="entry name" value="Helicase_C"/>
    <property type="match status" value="1"/>
</dbReference>
<feature type="region of interest" description="Disordered" evidence="9">
    <location>
        <begin position="929"/>
        <end position="952"/>
    </location>
</feature>
<evidence type="ECO:0000256" key="9">
    <source>
        <dbReference type="SAM" id="MobiDB-lite"/>
    </source>
</evidence>
<accession>A0A9P0CWX7</accession>
<dbReference type="GO" id="GO:0003677">
    <property type="term" value="F:DNA binding"/>
    <property type="evidence" value="ECO:0007669"/>
    <property type="project" value="UniProtKB-KW"/>
</dbReference>
<keyword evidence="3" id="KW-0547">Nucleotide-binding</keyword>
<keyword evidence="7" id="KW-0238">DNA-binding</keyword>
<evidence type="ECO:0000256" key="4">
    <source>
        <dbReference type="ARBA" id="ARBA00022801"/>
    </source>
</evidence>
<feature type="region of interest" description="Disordered" evidence="9">
    <location>
        <begin position="234"/>
        <end position="271"/>
    </location>
</feature>
<feature type="compositionally biased region" description="Basic and acidic residues" evidence="9">
    <location>
        <begin position="626"/>
        <end position="636"/>
    </location>
</feature>
<comment type="similarity">
    <text evidence="2">Belongs to the SNF2/RAD54 helicase family.</text>
</comment>
<evidence type="ECO:0000256" key="5">
    <source>
        <dbReference type="ARBA" id="ARBA00022806"/>
    </source>
</evidence>
<feature type="compositionally biased region" description="Polar residues" evidence="9">
    <location>
        <begin position="2079"/>
        <end position="2119"/>
    </location>
</feature>
<sequence length="2433" mass="274735">MENENQEIDLRRKLSEMMKDLSYLYKEAHTQTEKLSEIMKNDNESVEALGIRLINILKTLKTNSSVFINNLYKDVVSFNSDQSESEHILTDMQSLLSECRANVVLDSHSNYVFGQQVDVETMTDTPYETSDLETLSESKDLNSRTTLADNLNSLNLGSSTNNGLSLKKGRFNETPQTEDELWNDTLQRTSEYQEPSIKTEEADNSIKNLSMKDANNFQENSPEDSDEAEDDICIISSNDDDDDDVDTDATVENTKPSEELQTYEGTNSPLETQTISEKVQTENEMYSSNTDFGITDKTIKDKNCEVPQPSYLEIKDNIIMDHINYNITELNENSSNEKTQNVAESSTIEAKETGNVPNAIDADEYINPYSVETESNCSNEDIKEEYNELVHTKTINLYDEHSYSASSNESDNLLAGSSDSNHVKDSGNKINSANTNQIDSSVEESLKLPNDAMKDTNNSDENQTTEAKINRDKCLSQNHSLTPTQLDYELSHLADKIDSNESQTQNFSENYIHSEHNYSSSNSPNGAIACNYDSDVTDIDKNDYSDSEKTQLKSNNFYFEVPEEQTSLQKNDSDKSFEFDITTNGDLGLDDSIIAENKDATKNVPEQTSTPEPTNNNNVVDDTITDENKDATKSVPDESSAPEPTNINNAVDDTIIDETEDETNSISEESSSPKPTTINNLVDDAIIDENTDTSSDENEDATIIDENTDATIIDENTDTPVIDQNTQAKIIDENTDATILDENTDATIIDENTDATIIDENTDATIIDENTDATIIDENTDATNRVPQESSTPEPTNINNVMDDNEIIDENTDATNRVSEESSASDPTIINNEAEKHSETSENLSDDDLMDCTLEEYLSEDENGCHLGSPTIKPDITQIKIEKDNESTNELKIECENKPEVIDNKDLGDEILELLKEVPVAIDDLQSKTNQCNKDKSDELDVSNQSNKDESDVLNVSTKEIDQILQDLNNESKSDTSSSDDNNSDLDLSDDSDDEVKYHDTNSVDIEQKLQENNMRECYIPLKRMDMAPNDIRKFKRALDDDIDWLCNLDNLERKRKKTSSPVFGKRPRKKWKKESTSGSSTDSFSESSSDNENSEHEYRSDSPNLGSKSKKRLYEILANAICNDLKSESSEDSDDSSSDSDDSSTKKKKSKKNSDTTKSDTDNKRQLSKEELQKKAWRNDPLLRDKLTDSDRDTLKSKKTKTYEDDSEFNIDSDHFNTDSDLEDLKENNKTKLKENDMSPIKGNLPDSDSSDSDSDVQYISPKKSSQDNKEDDIASPSQKGRRHIRSILSDRDLTRETLEAKKQEMQRIERIKDRHKIIETLTQSFSSQHSEDDTVPLILDVEEESGEPLIQVNNIITKKLKPHQREGIQFMWDSCYESIKMIKKGKSGSGCILAHCMGLGKTLQVLALCHTLFFHKETNTKHVLVVCPLSTVNNWRNETKFAFQGLTKDQQFSLFSITGSKGKQSDKYKVVENWHLRKKSILIMGYECFEGLTNHAKLDKLNSSLKKRILEYLVDPGPDLVVCDEGHLIKNHKALRTLALNKIKTRRRIILTGTPLQNNLLEYYEMVNFVKPNLLGTLWEFKRNFVNPISNGQYEDSNELDIKLMMKMTHVLHKLLVKTVQRFEETELEIYLPPMLDHAVFIQLNQMQVNLYNLFSQRVETRLTQAKIKRKQFLGDFHTFQHIGTHPHLLVLMDKQRNSKVKEKDVITNEEDQNVISEVGWWKEKMPADTLQNISYGNKLVVLKAIIEECEAVEDKLLVFSQSLCEMDLIEHFLKTIGTEKCSSWRKKVDYFRMDGTVSPEERSTICDMFNDKKRKKVRLLLMSTKVGGLGLNLTAANRVVIMTVHWNPSYDTQSVFRAYRFGQQKSVYVYRLIALDTMESKVYQRQVTKLAIAHRVVDKHHITRHYKSIDLQEMYSCIPNADDERPTPNVPEDEILAKVILKLPCIFKYHEHKALLADRPEDKLSEQEMAAAWEDFKNNKDAFRNPSNPPLPQPHYLPQDNYPFAPSFKAAYNLGHATPNNSLYYMPPQNNSTFAIPSTSSAPNPIGPYRMGNTNVNSSIRTHPTPPYNQGRIVSPASTMPQGLSMSNTNVNSSIRAHTTPQGRIVSLPSTSKQAPSTSNTNNVNSSIQTHTSPQSNQGRSVSLVSTNKQAPSMSNTNVNSSIYTHTIPQSNQGRIVSLASSSKQVPSMRNTNVNSNIHTHTIPQSNQGRIVSLASTNKQAQSVGNANVNSSIYPYNIPQGTIISLESTNPQDPSTSNVNVNSNNQHWSKKVLRIPPNINHVSKENTIKKPRIVLANKTKYDSQKLPNPLNTSTKPDNLVENPYTRPLVSSGDVVSHNPLIIKISDPNMSSISSINSLKRISLKENSMPPSRSTLNSTDLKRKLTTEEFVSKNKMPKKRTEIYEQINLTEDDDNSAERNEHADIEVIQIV</sequence>
<evidence type="ECO:0000259" key="10">
    <source>
        <dbReference type="PROSITE" id="PS51192"/>
    </source>
</evidence>
<feature type="domain" description="Helicase C-terminal" evidence="11">
    <location>
        <begin position="1744"/>
        <end position="1901"/>
    </location>
</feature>
<keyword evidence="13" id="KW-1185">Reference proteome</keyword>
<evidence type="ECO:0000256" key="3">
    <source>
        <dbReference type="ARBA" id="ARBA00022741"/>
    </source>
</evidence>
<dbReference type="Gene3D" id="3.40.50.10810">
    <property type="entry name" value="Tandem AAA-ATPase domain"/>
    <property type="match status" value="1"/>
</dbReference>
<feature type="compositionally biased region" description="Polar residues" evidence="9">
    <location>
        <begin position="814"/>
        <end position="831"/>
    </location>
</feature>
<feature type="region of interest" description="Disordered" evidence="9">
    <location>
        <begin position="404"/>
        <end position="476"/>
    </location>
</feature>
<dbReference type="SMART" id="SM00487">
    <property type="entry name" value="DEXDc"/>
    <property type="match status" value="1"/>
</dbReference>
<feature type="compositionally biased region" description="Low complexity" evidence="9">
    <location>
        <begin position="605"/>
        <end position="622"/>
    </location>
</feature>
<dbReference type="OrthoDB" id="9900844at2759"/>
<dbReference type="GO" id="GO:0005524">
    <property type="term" value="F:ATP binding"/>
    <property type="evidence" value="ECO:0007669"/>
    <property type="project" value="UniProtKB-KW"/>
</dbReference>
<feature type="compositionally biased region" description="Polar residues" evidence="9">
    <location>
        <begin position="642"/>
        <end position="651"/>
    </location>
</feature>
<dbReference type="PANTHER" id="PTHR45797:SF3">
    <property type="entry name" value="TRANSCRIPTIONAL REGULATOR ATRX HOMOLOG"/>
    <property type="match status" value="1"/>
</dbReference>
<dbReference type="InterPro" id="IPR044574">
    <property type="entry name" value="ARIP4-like"/>
</dbReference>
<evidence type="ECO:0000256" key="2">
    <source>
        <dbReference type="ARBA" id="ARBA00007025"/>
    </source>
</evidence>
<feature type="compositionally biased region" description="Polar residues" evidence="9">
    <location>
        <begin position="404"/>
        <end position="420"/>
    </location>
</feature>
<evidence type="ECO:0000313" key="12">
    <source>
        <dbReference type="EMBL" id="CAH1110892.1"/>
    </source>
</evidence>
<keyword evidence="4" id="KW-0378">Hydrolase</keyword>
<feature type="compositionally biased region" description="Low complexity" evidence="9">
    <location>
        <begin position="151"/>
        <end position="166"/>
    </location>
</feature>
<keyword evidence="6" id="KW-0067">ATP-binding</keyword>
<gene>
    <name evidence="12" type="ORF">PSYICH_LOCUS11726</name>
</gene>
<feature type="compositionally biased region" description="Polar residues" evidence="9">
    <location>
        <begin position="2055"/>
        <end position="2065"/>
    </location>
</feature>
<dbReference type="PROSITE" id="PS51194">
    <property type="entry name" value="HELICASE_CTER"/>
    <property type="match status" value="1"/>
</dbReference>
<keyword evidence="8" id="KW-0539">Nucleus</keyword>
<dbReference type="GO" id="GO:0016887">
    <property type="term" value="F:ATP hydrolysis activity"/>
    <property type="evidence" value="ECO:0007669"/>
    <property type="project" value="InterPro"/>
</dbReference>
<feature type="compositionally biased region" description="Polar residues" evidence="9">
    <location>
        <begin position="2131"/>
        <end position="2162"/>
    </location>
</feature>
<keyword evidence="5" id="KW-0347">Helicase</keyword>
<dbReference type="EMBL" id="OV651817">
    <property type="protein sequence ID" value="CAH1110892.1"/>
    <property type="molecule type" value="Genomic_DNA"/>
</dbReference>
<dbReference type="SMART" id="SM00490">
    <property type="entry name" value="HELICc"/>
    <property type="match status" value="1"/>
</dbReference>
<feature type="compositionally biased region" description="Polar residues" evidence="9">
    <location>
        <begin position="664"/>
        <end position="680"/>
    </location>
</feature>
<dbReference type="GO" id="GO:0005634">
    <property type="term" value="C:nucleus"/>
    <property type="evidence" value="ECO:0007669"/>
    <property type="project" value="UniProtKB-SubCell"/>
</dbReference>
<evidence type="ECO:0008006" key="14">
    <source>
        <dbReference type="Google" id="ProtNLM"/>
    </source>
</evidence>
<feature type="compositionally biased region" description="Acidic residues" evidence="9">
    <location>
        <begin position="654"/>
        <end position="663"/>
    </location>
</feature>
<feature type="region of interest" description="Disordered" evidence="9">
    <location>
        <begin position="1126"/>
        <end position="1285"/>
    </location>
</feature>
<feature type="compositionally biased region" description="Low complexity" evidence="9">
    <location>
        <begin position="969"/>
        <end position="981"/>
    </location>
</feature>
<proteinExistence type="inferred from homology"/>
<dbReference type="CDD" id="cd18793">
    <property type="entry name" value="SF2_C_SNF"/>
    <property type="match status" value="1"/>
</dbReference>
<comment type="subcellular location">
    <subcellularLocation>
        <location evidence="1">Nucleus</location>
    </subcellularLocation>
</comment>
<feature type="domain" description="Helicase ATP-binding" evidence="10">
    <location>
        <begin position="1384"/>
        <end position="1575"/>
    </location>
</feature>
<dbReference type="Gene3D" id="3.40.50.300">
    <property type="entry name" value="P-loop containing nucleotide triphosphate hydrolases"/>
    <property type="match status" value="1"/>
</dbReference>
<name>A0A9P0CWX7_9CUCU</name>
<feature type="region of interest" description="Disordered" evidence="9">
    <location>
        <begin position="151"/>
        <end position="182"/>
    </location>
</feature>
<evidence type="ECO:0000256" key="8">
    <source>
        <dbReference type="ARBA" id="ARBA00023242"/>
    </source>
</evidence>
<dbReference type="PROSITE" id="PS51192">
    <property type="entry name" value="HELICASE_ATP_BIND_1"/>
    <property type="match status" value="1"/>
</dbReference>
<feature type="region of interest" description="Disordered" evidence="9">
    <location>
        <begin position="1057"/>
        <end position="1108"/>
    </location>
</feature>
<dbReference type="InterPro" id="IPR038718">
    <property type="entry name" value="SNF2-like_sf"/>
</dbReference>
<dbReference type="InterPro" id="IPR001650">
    <property type="entry name" value="Helicase_C-like"/>
</dbReference>
<feature type="compositionally biased region" description="Basic and acidic residues" evidence="9">
    <location>
        <begin position="1153"/>
        <end position="1205"/>
    </location>
</feature>
<feature type="compositionally biased region" description="Polar residues" evidence="9">
    <location>
        <begin position="455"/>
        <end position="467"/>
    </location>
</feature>
<feature type="compositionally biased region" description="Polar residues" evidence="9">
    <location>
        <begin position="250"/>
        <end position="271"/>
    </location>
</feature>
<feature type="compositionally biased region" description="Low complexity" evidence="9">
    <location>
        <begin position="1077"/>
        <end position="1092"/>
    </location>
</feature>
<feature type="compositionally biased region" description="Low complexity" evidence="9">
    <location>
        <begin position="2120"/>
        <end position="2130"/>
    </location>
</feature>
<evidence type="ECO:0000256" key="6">
    <source>
        <dbReference type="ARBA" id="ARBA00022840"/>
    </source>
</evidence>
<feature type="region of interest" description="Disordered" evidence="9">
    <location>
        <begin position="600"/>
        <end position="680"/>
    </location>
</feature>
<dbReference type="InterPro" id="IPR000330">
    <property type="entry name" value="SNF2_N"/>
</dbReference>
<feature type="compositionally biased region" description="Acidic residues" evidence="9">
    <location>
        <begin position="234"/>
        <end position="249"/>
    </location>
</feature>
<feature type="region of interest" description="Disordered" evidence="9">
    <location>
        <begin position="969"/>
        <end position="997"/>
    </location>
</feature>
<evidence type="ECO:0000259" key="11">
    <source>
        <dbReference type="PROSITE" id="PS51194"/>
    </source>
</evidence>
<feature type="compositionally biased region" description="Acidic residues" evidence="9">
    <location>
        <begin position="1131"/>
        <end position="1143"/>
    </location>
</feature>
<dbReference type="GO" id="GO:0004386">
    <property type="term" value="F:helicase activity"/>
    <property type="evidence" value="ECO:0007669"/>
    <property type="project" value="UniProtKB-KW"/>
</dbReference>